<accession>A0A9X3PQ70</accession>
<reference evidence="2 4" key="2">
    <citation type="submission" date="2023-07" db="EMBL/GenBank/DDBJ databases">
        <title>Sequencing the genomes of 1000 actinobacteria strains.</title>
        <authorList>
            <person name="Klenk H.-P."/>
        </authorList>
    </citation>
    <scope>NUCLEOTIDE SEQUENCE [LARGE SCALE GENOMIC DNA]</scope>
    <source>
        <strain evidence="2 4">DSM 44724</strain>
    </source>
</reference>
<dbReference type="EMBL" id="JAVDYD010000001">
    <property type="protein sequence ID" value="MDR7337431.1"/>
    <property type="molecule type" value="Genomic_DNA"/>
</dbReference>
<dbReference type="Proteomes" id="UP001183604">
    <property type="component" value="Unassembled WGS sequence"/>
</dbReference>
<dbReference type="Proteomes" id="UP001145799">
    <property type="component" value="Unassembled WGS sequence"/>
</dbReference>
<evidence type="ECO:0000313" key="3">
    <source>
        <dbReference type="Proteomes" id="UP001145799"/>
    </source>
</evidence>
<evidence type="ECO:0000313" key="4">
    <source>
        <dbReference type="Proteomes" id="UP001183604"/>
    </source>
</evidence>
<organism evidence="1 3">
    <name type="scientific">Glycomyces lechevalierae</name>
    <dbReference type="NCBI Taxonomy" id="256034"/>
    <lineage>
        <taxon>Bacteria</taxon>
        <taxon>Bacillati</taxon>
        <taxon>Actinomycetota</taxon>
        <taxon>Actinomycetes</taxon>
        <taxon>Glycomycetales</taxon>
        <taxon>Glycomycetaceae</taxon>
        <taxon>Glycomyces</taxon>
    </lineage>
</organism>
<proteinExistence type="predicted"/>
<dbReference type="EMBL" id="JAPZVQ010000019">
    <property type="protein sequence ID" value="MDA1387798.1"/>
    <property type="molecule type" value="Genomic_DNA"/>
</dbReference>
<evidence type="ECO:0000313" key="2">
    <source>
        <dbReference type="EMBL" id="MDR7337431.1"/>
    </source>
</evidence>
<dbReference type="RefSeq" id="WP_270124292.1">
    <property type="nucleotide sequence ID" value="NZ_BAAAOM010000002.1"/>
</dbReference>
<comment type="caution">
    <text evidence="1">The sequence shown here is derived from an EMBL/GenBank/DDBJ whole genome shotgun (WGS) entry which is preliminary data.</text>
</comment>
<name>A0A9X3PQ70_9ACTN</name>
<gene>
    <name evidence="2" type="ORF">J2S69_001150</name>
    <name evidence="1" type="ORF">O2L01_22590</name>
</gene>
<reference evidence="1" key="1">
    <citation type="submission" date="2022-12" db="EMBL/GenBank/DDBJ databases">
        <title>Gycomyces niveus sp.nov., a novel actinomycete isolated from soil in Shouguang.</title>
        <authorList>
            <person name="Yang X."/>
        </authorList>
    </citation>
    <scope>NUCLEOTIDE SEQUENCE</scope>
    <source>
        <strain evidence="1">DSM 44724</strain>
    </source>
</reference>
<evidence type="ECO:0000313" key="1">
    <source>
        <dbReference type="EMBL" id="MDA1387798.1"/>
    </source>
</evidence>
<keyword evidence="4" id="KW-1185">Reference proteome</keyword>
<dbReference type="AlphaFoldDB" id="A0A9X3PQ70"/>
<protein>
    <submittedName>
        <fullName evidence="1">Uncharacterized protein</fullName>
    </submittedName>
</protein>
<sequence>MTIMDFPEVNSTDFYKQRTKWKEEATRGGSVYVTENGVVTHVFSSIARHEEMTADRRELDRAQAKIAELEQWNEILGEAYASALDKKREELMTRPIAGFREAIRRYPSPESYKGRRRAA</sequence>